<dbReference type="PANTHER" id="PTHR37017:SF3">
    <property type="entry name" value="AB HYDROLASE-1 DOMAIN-CONTAINING PROTEIN"/>
    <property type="match status" value="1"/>
</dbReference>
<dbReference type="GO" id="GO:0016787">
    <property type="term" value="F:hydrolase activity"/>
    <property type="evidence" value="ECO:0007669"/>
    <property type="project" value="UniProtKB-KW"/>
</dbReference>
<proteinExistence type="predicted"/>
<organism evidence="2">
    <name type="scientific">Microbacterium sp. A8/3-1</name>
    <dbReference type="NCBI Taxonomy" id="3160749"/>
    <lineage>
        <taxon>Bacteria</taxon>
        <taxon>Bacillati</taxon>
        <taxon>Actinomycetota</taxon>
        <taxon>Actinomycetes</taxon>
        <taxon>Micrococcales</taxon>
        <taxon>Microbacteriaceae</taxon>
        <taxon>Microbacterium</taxon>
    </lineage>
</organism>
<dbReference type="InterPro" id="IPR052897">
    <property type="entry name" value="Sec-Metab_Biosynth_Hydrolase"/>
</dbReference>
<dbReference type="SUPFAM" id="SSF53474">
    <property type="entry name" value="alpha/beta-Hydrolases"/>
    <property type="match status" value="1"/>
</dbReference>
<sequence>MINSSETILFLSGAGLSPWIWDDVRRELPFASVVAPRPTADAPSLRDYAEAAIAAVDDDTFTVVAHSIGGVVASEILRLAPERVNGVLAVSAVVPRSGESFASAMPFPNRVILPLALRLGGTRPPESAIRRGLGHGLDETLADRIVTDFTTEPRELYLDRTRGHSWTGRAGYLMTTQDRELPESMQQRFAGRLAGDWRESIPTGHLPMLQDSSETAASIARFIAA</sequence>
<dbReference type="RefSeq" id="WP_350350735.1">
    <property type="nucleotide sequence ID" value="NZ_CP158357.1"/>
</dbReference>
<protein>
    <submittedName>
        <fullName evidence="2">Alpha/beta hydrolase</fullName>
    </submittedName>
</protein>
<dbReference type="InterPro" id="IPR000073">
    <property type="entry name" value="AB_hydrolase_1"/>
</dbReference>
<keyword evidence="2" id="KW-0378">Hydrolase</keyword>
<evidence type="ECO:0000259" key="1">
    <source>
        <dbReference type="Pfam" id="PF12697"/>
    </source>
</evidence>
<dbReference type="InterPro" id="IPR029058">
    <property type="entry name" value="AB_hydrolase_fold"/>
</dbReference>
<name>A0AAU7VUF7_9MICO</name>
<dbReference type="AlphaFoldDB" id="A0AAU7VUF7"/>
<accession>A0AAU7VUF7</accession>
<dbReference type="PANTHER" id="PTHR37017">
    <property type="entry name" value="AB HYDROLASE-1 DOMAIN-CONTAINING PROTEIN-RELATED"/>
    <property type="match status" value="1"/>
</dbReference>
<dbReference type="Pfam" id="PF12697">
    <property type="entry name" value="Abhydrolase_6"/>
    <property type="match status" value="1"/>
</dbReference>
<dbReference type="Gene3D" id="3.40.50.1820">
    <property type="entry name" value="alpha/beta hydrolase"/>
    <property type="match status" value="1"/>
</dbReference>
<feature type="domain" description="AB hydrolase-1" evidence="1">
    <location>
        <begin position="8"/>
        <end position="217"/>
    </location>
</feature>
<evidence type="ECO:0000313" key="2">
    <source>
        <dbReference type="EMBL" id="XBX77223.1"/>
    </source>
</evidence>
<reference evidence="2" key="1">
    <citation type="submission" date="2024-06" db="EMBL/GenBank/DDBJ databases">
        <title>Draft genome sequence of Microbacterium sp. strain A8/3-1, isolated from Oxytropis tragacanthoides Fisch. ex DC. Root nodules in the Altai region of Russia.</title>
        <authorList>
            <person name="Sazanova A."/>
            <person name="Guro P."/>
            <person name="Kuznetsova I."/>
            <person name="Belimov A."/>
            <person name="Safronova V."/>
        </authorList>
    </citation>
    <scope>NUCLEOTIDE SEQUENCE</scope>
    <source>
        <strain evidence="2">A8/3-1</strain>
    </source>
</reference>
<dbReference type="EMBL" id="CP158357">
    <property type="protein sequence ID" value="XBX77223.1"/>
    <property type="molecule type" value="Genomic_DNA"/>
</dbReference>
<gene>
    <name evidence="2" type="ORF">ABS642_15060</name>
</gene>